<comment type="caution">
    <text evidence="2">The sequence shown here is derived from an EMBL/GenBank/DDBJ whole genome shotgun (WGS) entry which is preliminary data.</text>
</comment>
<sequence>MIKKVKDLKSKKQIVCLTSDDFPVLKRLKNKRNHVHLQGGVDIDTDYKSFNIDDLKLMKRVLFNLFGKIIDEKNGESEMSNTPSLFDFLQDADPE</sequence>
<gene>
    <name evidence="2" type="ORF">R54876_GBNLAHCA_00482</name>
</gene>
<protein>
    <submittedName>
        <fullName evidence="2">Uncharacterized protein</fullName>
    </submittedName>
</protein>
<proteinExistence type="predicted"/>
<dbReference type="RefSeq" id="WP_349641470.1">
    <property type="nucleotide sequence ID" value="NZ_CAWVOH010000001.1"/>
</dbReference>
<feature type="region of interest" description="Disordered" evidence="1">
    <location>
        <begin position="75"/>
        <end position="95"/>
    </location>
</feature>
<accession>A0ABM9N435</accession>
<reference evidence="2 3" key="1">
    <citation type="submission" date="2024-01" db="EMBL/GenBank/DDBJ databases">
        <authorList>
            <person name="Botero Cardona J."/>
        </authorList>
    </citation>
    <scope>NUCLEOTIDE SEQUENCE [LARGE SCALE GENOMIC DNA]</scope>
    <source>
        <strain evidence="2 3">LMG 33000</strain>
    </source>
</reference>
<evidence type="ECO:0000256" key="1">
    <source>
        <dbReference type="SAM" id="MobiDB-lite"/>
    </source>
</evidence>
<dbReference type="Proteomes" id="UP001314241">
    <property type="component" value="Unassembled WGS sequence"/>
</dbReference>
<dbReference type="EMBL" id="CAWVOH010000001">
    <property type="protein sequence ID" value="CAK8053923.1"/>
    <property type="molecule type" value="Genomic_DNA"/>
</dbReference>
<keyword evidence="3" id="KW-1185">Reference proteome</keyword>
<name>A0ABM9N435_9LACO</name>
<organism evidence="2 3">
    <name type="scientific">Eupransor demetentiae</name>
    <dbReference type="NCBI Taxonomy" id="3109584"/>
    <lineage>
        <taxon>Bacteria</taxon>
        <taxon>Bacillati</taxon>
        <taxon>Bacillota</taxon>
        <taxon>Bacilli</taxon>
        <taxon>Lactobacillales</taxon>
        <taxon>Lactobacillaceae</taxon>
        <taxon>Eupransor</taxon>
    </lineage>
</organism>
<evidence type="ECO:0000313" key="3">
    <source>
        <dbReference type="Proteomes" id="UP001314241"/>
    </source>
</evidence>
<evidence type="ECO:0000313" key="2">
    <source>
        <dbReference type="EMBL" id="CAK8053923.1"/>
    </source>
</evidence>